<protein>
    <recommendedName>
        <fullName evidence="5">DUF2802 domain-containing protein</fullName>
    </recommendedName>
</protein>
<dbReference type="InterPro" id="IPR046118">
    <property type="entry name" value="DUF6115"/>
</dbReference>
<keyword evidence="2" id="KW-0812">Transmembrane</keyword>
<keyword evidence="2" id="KW-0472">Membrane</keyword>
<gene>
    <name evidence="3" type="ORF">D8M05_04775</name>
</gene>
<dbReference type="RefSeq" id="WP_121129185.1">
    <property type="nucleotide sequence ID" value="NZ_JBHUFK010000024.1"/>
</dbReference>
<keyword evidence="1" id="KW-0175">Coiled coil</keyword>
<evidence type="ECO:0008006" key="5">
    <source>
        <dbReference type="Google" id="ProtNLM"/>
    </source>
</evidence>
<evidence type="ECO:0000313" key="3">
    <source>
        <dbReference type="EMBL" id="RKQ17346.1"/>
    </source>
</evidence>
<name>A0A494Z479_9BACI</name>
<evidence type="ECO:0000313" key="4">
    <source>
        <dbReference type="Proteomes" id="UP000281813"/>
    </source>
</evidence>
<proteinExistence type="predicted"/>
<feature type="transmembrane region" description="Helical" evidence="2">
    <location>
        <begin position="12"/>
        <end position="40"/>
    </location>
</feature>
<feature type="coiled-coil region" evidence="1">
    <location>
        <begin position="54"/>
        <end position="81"/>
    </location>
</feature>
<dbReference type="Proteomes" id="UP000281813">
    <property type="component" value="Unassembled WGS sequence"/>
</dbReference>
<accession>A0A494Z479</accession>
<comment type="caution">
    <text evidence="3">The sequence shown here is derived from an EMBL/GenBank/DDBJ whole genome shotgun (WGS) entry which is preliminary data.</text>
</comment>
<sequence length="157" mass="17813">MILTVKRLGLEGIILMTSFLFIVSFLLHIIAIYIIIQLYWQIQSLKNTDSSEINDLLKSYVQEIKDENKRLQNTLNEKASNKEVSLPDSAGTKLDVTIEEEVPVPFKEDVVQDYVEASLESKVLGLYHQGLSVTEIAKKLDCGKTEAELIINLNRNM</sequence>
<dbReference type="AlphaFoldDB" id="A0A494Z479"/>
<organism evidence="3 4">
    <name type="scientific">Oceanobacillus bengalensis</name>
    <dbReference type="NCBI Taxonomy" id="1435466"/>
    <lineage>
        <taxon>Bacteria</taxon>
        <taxon>Bacillati</taxon>
        <taxon>Bacillota</taxon>
        <taxon>Bacilli</taxon>
        <taxon>Bacillales</taxon>
        <taxon>Bacillaceae</taxon>
        <taxon>Oceanobacillus</taxon>
    </lineage>
</organism>
<dbReference type="Pfam" id="PF19610">
    <property type="entry name" value="DUF6115"/>
    <property type="match status" value="1"/>
</dbReference>
<evidence type="ECO:0000256" key="1">
    <source>
        <dbReference type="SAM" id="Coils"/>
    </source>
</evidence>
<dbReference type="EMBL" id="RBZO01000005">
    <property type="protein sequence ID" value="RKQ17346.1"/>
    <property type="molecule type" value="Genomic_DNA"/>
</dbReference>
<keyword evidence="2" id="KW-1133">Transmembrane helix</keyword>
<keyword evidence="4" id="KW-1185">Reference proteome</keyword>
<evidence type="ECO:0000256" key="2">
    <source>
        <dbReference type="SAM" id="Phobius"/>
    </source>
</evidence>
<reference evidence="3 4" key="1">
    <citation type="journal article" date="2015" name="Antonie Van Leeuwenhoek">
        <title>Oceanobacillus bengalensis sp. nov., a bacterium isolated from seawater of the Bay of Bengal.</title>
        <authorList>
            <person name="Yongchang O."/>
            <person name="Xiang W."/>
            <person name="Wang G."/>
        </authorList>
    </citation>
    <scope>NUCLEOTIDE SEQUENCE [LARGE SCALE GENOMIC DNA]</scope>
    <source>
        <strain evidence="3 4">MCCC 1K00260</strain>
    </source>
</reference>